<evidence type="ECO:0000313" key="2">
    <source>
        <dbReference type="EMBL" id="CAD9578070.1"/>
    </source>
</evidence>
<reference evidence="2" key="1">
    <citation type="submission" date="2021-01" db="EMBL/GenBank/DDBJ databases">
        <authorList>
            <person name="Corre E."/>
            <person name="Pelletier E."/>
            <person name="Niang G."/>
            <person name="Scheremetjew M."/>
            <person name="Finn R."/>
            <person name="Kale V."/>
            <person name="Holt S."/>
            <person name="Cochrane G."/>
            <person name="Meng A."/>
            <person name="Brown T."/>
            <person name="Cohen L."/>
        </authorList>
    </citation>
    <scope>NUCLEOTIDE SEQUENCE</scope>
    <source>
        <strain evidence="2">CCMP1258.1</strain>
    </source>
</reference>
<dbReference type="InterPro" id="IPR011990">
    <property type="entry name" value="TPR-like_helical_dom_sf"/>
</dbReference>
<dbReference type="AlphaFoldDB" id="A0A7S2P4C4"/>
<protein>
    <recommendedName>
        <fullName evidence="3">Sel1 repeat family protein</fullName>
    </recommendedName>
</protein>
<dbReference type="InterPro" id="IPR050767">
    <property type="entry name" value="Sel1_AlgK"/>
</dbReference>
<evidence type="ECO:0008006" key="3">
    <source>
        <dbReference type="Google" id="ProtNLM"/>
    </source>
</evidence>
<evidence type="ECO:0000256" key="1">
    <source>
        <dbReference type="ARBA" id="ARBA00038101"/>
    </source>
</evidence>
<name>A0A7S2P4C4_BIGNA</name>
<accession>A0A7S2P4C4</accession>
<comment type="similarity">
    <text evidence="1">Belongs to the sel-1 family.</text>
</comment>
<dbReference type="Pfam" id="PF08238">
    <property type="entry name" value="Sel1"/>
    <property type="match status" value="5"/>
</dbReference>
<dbReference type="EMBL" id="HBHA01000845">
    <property type="protein sequence ID" value="CAD9578070.1"/>
    <property type="molecule type" value="Transcribed_RNA"/>
</dbReference>
<dbReference type="SMART" id="SM00671">
    <property type="entry name" value="SEL1"/>
    <property type="match status" value="5"/>
</dbReference>
<dbReference type="InterPro" id="IPR006597">
    <property type="entry name" value="Sel1-like"/>
</dbReference>
<dbReference type="PANTHER" id="PTHR11102:SF160">
    <property type="entry name" value="ERAD-ASSOCIATED E3 UBIQUITIN-PROTEIN LIGASE COMPONENT HRD3"/>
    <property type="match status" value="1"/>
</dbReference>
<proteinExistence type="inferred from homology"/>
<dbReference type="Gene3D" id="1.25.40.10">
    <property type="entry name" value="Tetratricopeptide repeat domain"/>
    <property type="match status" value="2"/>
</dbReference>
<dbReference type="SUPFAM" id="SSF81901">
    <property type="entry name" value="HCP-like"/>
    <property type="match status" value="2"/>
</dbReference>
<gene>
    <name evidence="2" type="ORF">BIGN1055_LOCUS551</name>
</gene>
<sequence length="246" mass="27479">MRAWHVRSVSFHPGVCYRKGVGMKKDTAEAVRWFERAVDNGHTNASFSLACMYSDGDEVSRNLRKAAHYMKIAADGGVPKASLMLGMILAETGTKKAAYEAFVAAAEEGDQQAMMMAAVWQLKHMKRNDPSRNVSIALQWLTKAADQGHEDSTILLGDIYFRGEYGVEKDAQMAVRWYEEGAERGSKICQYYYGFALLDGTGVRRNSEGGKKWILKSAQQNYRPAILKMQTIQREEMRAEGGSDGD</sequence>
<dbReference type="PANTHER" id="PTHR11102">
    <property type="entry name" value="SEL-1-LIKE PROTEIN"/>
    <property type="match status" value="1"/>
</dbReference>
<organism evidence="2">
    <name type="scientific">Bigelowiella natans</name>
    <name type="common">Pedinomonas minutissima</name>
    <name type="synonym">Chlorarachnion sp. (strain CCMP621)</name>
    <dbReference type="NCBI Taxonomy" id="227086"/>
    <lineage>
        <taxon>Eukaryota</taxon>
        <taxon>Sar</taxon>
        <taxon>Rhizaria</taxon>
        <taxon>Cercozoa</taxon>
        <taxon>Chlorarachniophyceae</taxon>
        <taxon>Bigelowiella</taxon>
    </lineage>
</organism>